<name>T1JPT0_TETUR</name>
<reference evidence="2" key="1">
    <citation type="submission" date="2011-08" db="EMBL/GenBank/DDBJ databases">
        <authorList>
            <person name="Rombauts S."/>
        </authorList>
    </citation>
    <scope>NUCLEOTIDE SEQUENCE</scope>
    <source>
        <strain evidence="2">London</strain>
    </source>
</reference>
<dbReference type="Proteomes" id="UP000015104">
    <property type="component" value="Unassembled WGS sequence"/>
</dbReference>
<dbReference type="AlphaFoldDB" id="T1JPT0"/>
<reference evidence="1" key="2">
    <citation type="submission" date="2015-06" db="UniProtKB">
        <authorList>
            <consortium name="EnsemblMetazoa"/>
        </authorList>
    </citation>
    <scope>IDENTIFICATION</scope>
</reference>
<dbReference type="EMBL" id="CAEY01000429">
    <property type="status" value="NOT_ANNOTATED_CDS"/>
    <property type="molecule type" value="Genomic_DNA"/>
</dbReference>
<proteinExistence type="predicted"/>
<protein>
    <submittedName>
        <fullName evidence="1">Uncharacterized protein</fullName>
    </submittedName>
</protein>
<dbReference type="EnsemblMetazoa" id="tetur01g00690.1">
    <property type="protein sequence ID" value="tetur01g00690.1"/>
    <property type="gene ID" value="tetur01g00690"/>
</dbReference>
<accession>T1JPT0</accession>
<evidence type="ECO:0000313" key="2">
    <source>
        <dbReference type="Proteomes" id="UP000015104"/>
    </source>
</evidence>
<keyword evidence="2" id="KW-1185">Reference proteome</keyword>
<sequence length="24" mass="3014">MIFFPMEQIFSIHFTLRWKTPKNT</sequence>
<organism evidence="1 2">
    <name type="scientific">Tetranychus urticae</name>
    <name type="common">Two-spotted spider mite</name>
    <dbReference type="NCBI Taxonomy" id="32264"/>
    <lineage>
        <taxon>Eukaryota</taxon>
        <taxon>Metazoa</taxon>
        <taxon>Ecdysozoa</taxon>
        <taxon>Arthropoda</taxon>
        <taxon>Chelicerata</taxon>
        <taxon>Arachnida</taxon>
        <taxon>Acari</taxon>
        <taxon>Acariformes</taxon>
        <taxon>Trombidiformes</taxon>
        <taxon>Prostigmata</taxon>
        <taxon>Eleutherengona</taxon>
        <taxon>Raphignathae</taxon>
        <taxon>Tetranychoidea</taxon>
        <taxon>Tetranychidae</taxon>
        <taxon>Tetranychus</taxon>
    </lineage>
</organism>
<dbReference type="HOGENOM" id="CLU_3421504_0_0_1"/>
<evidence type="ECO:0000313" key="1">
    <source>
        <dbReference type="EnsemblMetazoa" id="tetur01g00690.1"/>
    </source>
</evidence>